<proteinExistence type="predicted"/>
<dbReference type="Proteomes" id="UP001370348">
    <property type="component" value="Chromosome"/>
</dbReference>
<feature type="signal peptide" evidence="2">
    <location>
        <begin position="1"/>
        <end position="19"/>
    </location>
</feature>
<reference evidence="3 4" key="1">
    <citation type="submission" date="2021-12" db="EMBL/GenBank/DDBJ databases">
        <title>Discovery of the Pendulisporaceae a myxobacterial family with distinct sporulation behavior and unique specialized metabolism.</title>
        <authorList>
            <person name="Garcia R."/>
            <person name="Popoff A."/>
            <person name="Bader C.D."/>
            <person name="Loehr J."/>
            <person name="Walesch S."/>
            <person name="Walt C."/>
            <person name="Boldt J."/>
            <person name="Bunk B."/>
            <person name="Haeckl F.J.F.P.J."/>
            <person name="Gunesch A.P."/>
            <person name="Birkelbach J."/>
            <person name="Nuebel U."/>
            <person name="Pietschmann T."/>
            <person name="Bach T."/>
            <person name="Mueller R."/>
        </authorList>
    </citation>
    <scope>NUCLEOTIDE SEQUENCE [LARGE SCALE GENOMIC DNA]</scope>
    <source>
        <strain evidence="3 4">MSr11954</strain>
    </source>
</reference>
<keyword evidence="4" id="KW-1185">Reference proteome</keyword>
<gene>
    <name evidence="3" type="ORF">LZC94_26705</name>
</gene>
<sequence>MRYIHGSGARALAGLAALAALGLGVACSSGSEAPSELDDHAGERGSVSSALVTGSALDGGDPEGGLPPPKTSRFDVTPAERDATGWGFADVTTVSWARASRMAHNYCASHGFASGHPTGFQAPNGAVGVTCFPNDAPVLVVNQQDLRNTNCPIDPSAPTDINVIGWTQGGCLAHRLCIARNYETGLFTGHQTAPGASYSVVCLKDEYALQGDTPVSWASGGPDGFRNIDTVPWHQATRQAAWVCGTSRYGGFYNGEHNDQYLGLICYR</sequence>
<organism evidence="3 4">
    <name type="scientific">Pendulispora albinea</name>
    <dbReference type="NCBI Taxonomy" id="2741071"/>
    <lineage>
        <taxon>Bacteria</taxon>
        <taxon>Pseudomonadati</taxon>
        <taxon>Myxococcota</taxon>
        <taxon>Myxococcia</taxon>
        <taxon>Myxococcales</taxon>
        <taxon>Sorangiineae</taxon>
        <taxon>Pendulisporaceae</taxon>
        <taxon>Pendulispora</taxon>
    </lineage>
</organism>
<dbReference type="EMBL" id="CP089984">
    <property type="protein sequence ID" value="WXB11443.1"/>
    <property type="molecule type" value="Genomic_DNA"/>
</dbReference>
<dbReference type="RefSeq" id="WP_394821063.1">
    <property type="nucleotide sequence ID" value="NZ_CP089984.1"/>
</dbReference>
<evidence type="ECO:0000256" key="2">
    <source>
        <dbReference type="SAM" id="SignalP"/>
    </source>
</evidence>
<name>A0ABZ2LNI7_9BACT</name>
<evidence type="ECO:0000313" key="4">
    <source>
        <dbReference type="Proteomes" id="UP001370348"/>
    </source>
</evidence>
<protein>
    <submittedName>
        <fullName evidence="3">Uncharacterized protein</fullName>
    </submittedName>
</protein>
<evidence type="ECO:0000256" key="1">
    <source>
        <dbReference type="SAM" id="MobiDB-lite"/>
    </source>
</evidence>
<dbReference type="PROSITE" id="PS51257">
    <property type="entry name" value="PROKAR_LIPOPROTEIN"/>
    <property type="match status" value="1"/>
</dbReference>
<accession>A0ABZ2LNI7</accession>
<feature type="region of interest" description="Disordered" evidence="1">
    <location>
        <begin position="32"/>
        <end position="77"/>
    </location>
</feature>
<keyword evidence="2" id="KW-0732">Signal</keyword>
<feature type="chain" id="PRO_5045938663" evidence="2">
    <location>
        <begin position="20"/>
        <end position="268"/>
    </location>
</feature>
<evidence type="ECO:0000313" key="3">
    <source>
        <dbReference type="EMBL" id="WXB11443.1"/>
    </source>
</evidence>